<dbReference type="EMBL" id="NJET01000025">
    <property type="protein sequence ID" value="PHH64844.1"/>
    <property type="molecule type" value="Genomic_DNA"/>
</dbReference>
<evidence type="ECO:0000313" key="4">
    <source>
        <dbReference type="Proteomes" id="UP000226192"/>
    </source>
</evidence>
<keyword evidence="2" id="KW-1133">Transmembrane helix</keyword>
<keyword evidence="2" id="KW-0472">Membrane</keyword>
<proteinExistence type="predicted"/>
<feature type="transmembrane region" description="Helical" evidence="2">
    <location>
        <begin position="20"/>
        <end position="39"/>
    </location>
</feature>
<dbReference type="AlphaFoldDB" id="A0A2C5YD07"/>
<keyword evidence="2" id="KW-0812">Transmembrane</keyword>
<feature type="region of interest" description="Disordered" evidence="1">
    <location>
        <begin position="108"/>
        <end position="132"/>
    </location>
</feature>
<protein>
    <submittedName>
        <fullName evidence="3">Uncharacterized protein</fullName>
    </submittedName>
</protein>
<gene>
    <name evidence="3" type="ORF">CDD81_3910</name>
</gene>
<comment type="caution">
    <text evidence="3">The sequence shown here is derived from an EMBL/GenBank/DDBJ whole genome shotgun (WGS) entry which is preliminary data.</text>
</comment>
<evidence type="ECO:0000256" key="2">
    <source>
        <dbReference type="SAM" id="Phobius"/>
    </source>
</evidence>
<evidence type="ECO:0000313" key="3">
    <source>
        <dbReference type="EMBL" id="PHH64844.1"/>
    </source>
</evidence>
<accession>A0A2C5YD07</accession>
<name>A0A2C5YD07_9HYPO</name>
<reference evidence="3 4" key="1">
    <citation type="submission" date="2017-06" db="EMBL/GenBank/DDBJ databases">
        <title>Ant-infecting Ophiocordyceps genomes reveal a high diversity of potential behavioral manipulation genes and a possible major role for enterotoxins.</title>
        <authorList>
            <person name="De Bekker C."/>
            <person name="Evans H.C."/>
            <person name="Brachmann A."/>
            <person name="Hughes D.P."/>
        </authorList>
    </citation>
    <scope>NUCLEOTIDE SEQUENCE [LARGE SCALE GENOMIC DNA]</scope>
    <source>
        <strain evidence="3 4">Map64</strain>
    </source>
</reference>
<evidence type="ECO:0000256" key="1">
    <source>
        <dbReference type="SAM" id="MobiDB-lite"/>
    </source>
</evidence>
<dbReference type="Proteomes" id="UP000226192">
    <property type="component" value="Unassembled WGS sequence"/>
</dbReference>
<keyword evidence="4" id="KW-1185">Reference proteome</keyword>
<organism evidence="3 4">
    <name type="scientific">Ophiocordyceps australis</name>
    <dbReference type="NCBI Taxonomy" id="1399860"/>
    <lineage>
        <taxon>Eukaryota</taxon>
        <taxon>Fungi</taxon>
        <taxon>Dikarya</taxon>
        <taxon>Ascomycota</taxon>
        <taxon>Pezizomycotina</taxon>
        <taxon>Sordariomycetes</taxon>
        <taxon>Hypocreomycetidae</taxon>
        <taxon>Hypocreales</taxon>
        <taxon>Ophiocordycipitaceae</taxon>
        <taxon>Ophiocordyceps</taxon>
    </lineage>
</organism>
<sequence>MLDMHWLLLATAGYGWPPLAATGTGYPCLILLLITLLITPPLFTPRAESALHTLAAPPSTSALAPLGPSKEASTCAHRAKAAAAADDEAYALPECYIHAVMSVSADTTRHDRRHGHAAAPPNDGGDDAATHGPMFVSKKSVVVGSSAAQPPWLSGSAASLFFFPP</sequence>